<dbReference type="Gramene" id="OMO49384">
    <property type="protein sequence ID" value="OMO49384"/>
    <property type="gene ID" value="CCACVL1_31045"/>
</dbReference>
<evidence type="ECO:0000313" key="2">
    <source>
        <dbReference type="Proteomes" id="UP000188268"/>
    </source>
</evidence>
<sequence>MADYEKKTKHLIWVYKNDKMVLHYCIKYVLGLYKLTRP</sequence>
<protein>
    <submittedName>
        <fullName evidence="1">Uncharacterized protein</fullName>
    </submittedName>
</protein>
<proteinExistence type="predicted"/>
<keyword evidence="2" id="KW-1185">Reference proteome</keyword>
<evidence type="ECO:0000313" key="1">
    <source>
        <dbReference type="EMBL" id="OMO49384.1"/>
    </source>
</evidence>
<organism evidence="1 2">
    <name type="scientific">Corchorus capsularis</name>
    <name type="common">Jute</name>
    <dbReference type="NCBI Taxonomy" id="210143"/>
    <lineage>
        <taxon>Eukaryota</taxon>
        <taxon>Viridiplantae</taxon>
        <taxon>Streptophyta</taxon>
        <taxon>Embryophyta</taxon>
        <taxon>Tracheophyta</taxon>
        <taxon>Spermatophyta</taxon>
        <taxon>Magnoliopsida</taxon>
        <taxon>eudicotyledons</taxon>
        <taxon>Gunneridae</taxon>
        <taxon>Pentapetalae</taxon>
        <taxon>rosids</taxon>
        <taxon>malvids</taxon>
        <taxon>Malvales</taxon>
        <taxon>Malvaceae</taxon>
        <taxon>Grewioideae</taxon>
        <taxon>Apeibeae</taxon>
        <taxon>Corchorus</taxon>
    </lineage>
</organism>
<name>A0A1R3FU65_COCAP</name>
<accession>A0A1R3FU65</accession>
<gene>
    <name evidence="1" type="ORF">CCACVL1_31045</name>
</gene>
<reference evidence="1 2" key="1">
    <citation type="submission" date="2013-09" db="EMBL/GenBank/DDBJ databases">
        <title>Corchorus capsularis genome sequencing.</title>
        <authorList>
            <person name="Alam M."/>
            <person name="Haque M.S."/>
            <person name="Islam M.S."/>
            <person name="Emdad E.M."/>
            <person name="Islam M.M."/>
            <person name="Ahmed B."/>
            <person name="Halim A."/>
            <person name="Hossen Q.M.M."/>
            <person name="Hossain M.Z."/>
            <person name="Ahmed R."/>
            <person name="Khan M.M."/>
            <person name="Islam R."/>
            <person name="Rashid M.M."/>
            <person name="Khan S.A."/>
            <person name="Rahman M.S."/>
            <person name="Alam M."/>
        </authorList>
    </citation>
    <scope>NUCLEOTIDE SEQUENCE [LARGE SCALE GENOMIC DNA]</scope>
    <source>
        <strain evidence="2">cv. CVL-1</strain>
        <tissue evidence="1">Whole seedling</tissue>
    </source>
</reference>
<dbReference type="EMBL" id="AWWV01016501">
    <property type="protein sequence ID" value="OMO49384.1"/>
    <property type="molecule type" value="Genomic_DNA"/>
</dbReference>
<comment type="caution">
    <text evidence="1">The sequence shown here is derived from an EMBL/GenBank/DDBJ whole genome shotgun (WGS) entry which is preliminary data.</text>
</comment>
<dbReference type="AlphaFoldDB" id="A0A1R3FU65"/>
<dbReference type="Proteomes" id="UP000188268">
    <property type="component" value="Unassembled WGS sequence"/>
</dbReference>